<dbReference type="GO" id="GO:0000287">
    <property type="term" value="F:magnesium ion binding"/>
    <property type="evidence" value="ECO:0007669"/>
    <property type="project" value="UniProtKB-UniRule"/>
</dbReference>
<dbReference type="HAMAP" id="MF_00315">
    <property type="entry name" value="DXP_synth"/>
    <property type="match status" value="1"/>
</dbReference>
<keyword evidence="9 10" id="KW-0414">Isoprene biosynthesis</keyword>
<evidence type="ECO:0000256" key="9">
    <source>
        <dbReference type="ARBA" id="ARBA00023229"/>
    </source>
</evidence>
<dbReference type="GO" id="GO:0005829">
    <property type="term" value="C:cytosol"/>
    <property type="evidence" value="ECO:0007669"/>
    <property type="project" value="TreeGrafter"/>
</dbReference>
<dbReference type="SUPFAM" id="SSF52922">
    <property type="entry name" value="TK C-terminal domain-like"/>
    <property type="match status" value="1"/>
</dbReference>
<dbReference type="InterPro" id="IPR005477">
    <property type="entry name" value="Dxylulose-5-P_synthase"/>
</dbReference>
<comment type="pathway">
    <text evidence="1 10">Metabolic intermediate biosynthesis; 1-deoxy-D-xylulose 5-phosphate biosynthesis; 1-deoxy-D-xylulose 5-phosphate from D-glyceraldehyde 3-phosphate and pyruvate: step 1/1.</text>
</comment>
<keyword evidence="5 10" id="KW-0479">Metal-binding</keyword>
<dbReference type="GO" id="GO:0016114">
    <property type="term" value="P:terpenoid biosynthetic process"/>
    <property type="evidence" value="ECO:0007669"/>
    <property type="project" value="UniProtKB-UniRule"/>
</dbReference>
<dbReference type="Pfam" id="PF02780">
    <property type="entry name" value="Transketolase_C"/>
    <property type="match status" value="1"/>
</dbReference>
<evidence type="ECO:0000256" key="6">
    <source>
        <dbReference type="ARBA" id="ARBA00022842"/>
    </source>
</evidence>
<evidence type="ECO:0000256" key="2">
    <source>
        <dbReference type="ARBA" id="ARBA00011081"/>
    </source>
</evidence>
<evidence type="ECO:0000256" key="8">
    <source>
        <dbReference type="ARBA" id="ARBA00023052"/>
    </source>
</evidence>
<evidence type="ECO:0000256" key="4">
    <source>
        <dbReference type="ARBA" id="ARBA00022679"/>
    </source>
</evidence>
<dbReference type="AlphaFoldDB" id="A0A7C4G948"/>
<evidence type="ECO:0000256" key="10">
    <source>
        <dbReference type="HAMAP-Rule" id="MF_00315"/>
    </source>
</evidence>
<feature type="binding site" evidence="10">
    <location>
        <position position="73"/>
    </location>
    <ligand>
        <name>thiamine diphosphate</name>
        <dbReference type="ChEBI" id="CHEBI:58937"/>
    </ligand>
</feature>
<dbReference type="CDD" id="cd07033">
    <property type="entry name" value="TPP_PYR_DXS_TK_like"/>
    <property type="match status" value="1"/>
</dbReference>
<evidence type="ECO:0000256" key="1">
    <source>
        <dbReference type="ARBA" id="ARBA00004980"/>
    </source>
</evidence>
<keyword evidence="7 10" id="KW-0784">Thiamine biosynthesis</keyword>
<dbReference type="PANTHER" id="PTHR43322:SF5">
    <property type="entry name" value="1-DEOXY-D-XYLULOSE-5-PHOSPHATE SYNTHASE, CHLOROPLASTIC"/>
    <property type="match status" value="1"/>
</dbReference>
<dbReference type="SMART" id="SM00861">
    <property type="entry name" value="Transket_pyr"/>
    <property type="match status" value="1"/>
</dbReference>
<feature type="binding site" evidence="10">
    <location>
        <position position="174"/>
    </location>
    <ligand>
        <name>Mg(2+)</name>
        <dbReference type="ChEBI" id="CHEBI:18420"/>
    </ligand>
</feature>
<reference evidence="12" key="1">
    <citation type="journal article" date="2020" name="mSystems">
        <title>Genome- and Community-Level Interaction Insights into Carbon Utilization and Element Cycling Functions of Hydrothermarchaeota in Hydrothermal Sediment.</title>
        <authorList>
            <person name="Zhou Z."/>
            <person name="Liu Y."/>
            <person name="Xu W."/>
            <person name="Pan J."/>
            <person name="Luo Z.H."/>
            <person name="Li M."/>
        </authorList>
    </citation>
    <scope>NUCLEOTIDE SEQUENCE [LARGE SCALE GENOMIC DNA]</scope>
    <source>
        <strain evidence="12">SpSt-488</strain>
    </source>
</reference>
<evidence type="ECO:0000313" key="12">
    <source>
        <dbReference type="EMBL" id="HGK27534.1"/>
    </source>
</evidence>
<comment type="subunit">
    <text evidence="3 10">Homodimer.</text>
</comment>
<feature type="binding site" evidence="10">
    <location>
        <position position="174"/>
    </location>
    <ligand>
        <name>thiamine diphosphate</name>
        <dbReference type="ChEBI" id="CHEBI:58937"/>
    </ligand>
</feature>
<evidence type="ECO:0000256" key="7">
    <source>
        <dbReference type="ARBA" id="ARBA00022977"/>
    </source>
</evidence>
<keyword evidence="8 10" id="KW-0786">Thiamine pyrophosphate</keyword>
<feature type="binding site" evidence="10">
    <location>
        <position position="366"/>
    </location>
    <ligand>
        <name>thiamine diphosphate</name>
        <dbReference type="ChEBI" id="CHEBI:58937"/>
    </ligand>
</feature>
<dbReference type="Gene3D" id="3.40.50.970">
    <property type="match status" value="2"/>
</dbReference>
<dbReference type="Pfam" id="PF13292">
    <property type="entry name" value="DXP_synthase_N"/>
    <property type="match status" value="1"/>
</dbReference>
<dbReference type="GO" id="GO:0019288">
    <property type="term" value="P:isopentenyl diphosphate biosynthetic process, methylerythritol 4-phosphate pathway"/>
    <property type="evidence" value="ECO:0007669"/>
    <property type="project" value="TreeGrafter"/>
</dbReference>
<proteinExistence type="inferred from homology"/>
<dbReference type="InterPro" id="IPR033248">
    <property type="entry name" value="Transketolase_C"/>
</dbReference>
<dbReference type="PANTHER" id="PTHR43322">
    <property type="entry name" value="1-D-DEOXYXYLULOSE 5-PHOSPHATE SYNTHASE-RELATED"/>
    <property type="match status" value="1"/>
</dbReference>
<dbReference type="GO" id="GO:0009228">
    <property type="term" value="P:thiamine biosynthetic process"/>
    <property type="evidence" value="ECO:0007669"/>
    <property type="project" value="UniProtKB-UniRule"/>
</dbReference>
<accession>A0A7C4G948</accession>
<feature type="binding site" evidence="10">
    <location>
        <position position="145"/>
    </location>
    <ligand>
        <name>Mg(2+)</name>
        <dbReference type="ChEBI" id="CHEBI:18420"/>
    </ligand>
</feature>
<dbReference type="GO" id="GO:0008661">
    <property type="term" value="F:1-deoxy-D-xylulose-5-phosphate synthase activity"/>
    <property type="evidence" value="ECO:0007669"/>
    <property type="project" value="UniProtKB-UniRule"/>
</dbReference>
<evidence type="ECO:0000259" key="11">
    <source>
        <dbReference type="SMART" id="SM00861"/>
    </source>
</evidence>
<organism evidence="12">
    <name type="scientific">candidate division WOR-3 bacterium</name>
    <dbReference type="NCBI Taxonomy" id="2052148"/>
    <lineage>
        <taxon>Bacteria</taxon>
        <taxon>Bacteria division WOR-3</taxon>
    </lineage>
</organism>
<feature type="binding site" evidence="10">
    <location>
        <begin position="146"/>
        <end position="147"/>
    </location>
    <ligand>
        <name>thiamine diphosphate</name>
        <dbReference type="ChEBI" id="CHEBI:58937"/>
    </ligand>
</feature>
<feature type="domain" description="Transketolase-like pyrimidine-binding" evidence="11">
    <location>
        <begin position="315"/>
        <end position="479"/>
    </location>
</feature>
<comment type="caution">
    <text evidence="12">The sequence shown here is derived from an EMBL/GenBank/DDBJ whole genome shotgun (WGS) entry which is preliminary data.</text>
</comment>
<dbReference type="InterPro" id="IPR029061">
    <property type="entry name" value="THDP-binding"/>
</dbReference>
<feature type="binding site" evidence="10">
    <location>
        <begin position="114"/>
        <end position="116"/>
    </location>
    <ligand>
        <name>thiamine diphosphate</name>
        <dbReference type="ChEBI" id="CHEBI:58937"/>
    </ligand>
</feature>
<dbReference type="NCBIfam" id="TIGR00204">
    <property type="entry name" value="dxs"/>
    <property type="match status" value="1"/>
</dbReference>
<dbReference type="Gene3D" id="3.40.50.920">
    <property type="match status" value="1"/>
</dbReference>
<comment type="function">
    <text evidence="10">Catalyzes the acyloin condensation reaction between C atoms 2 and 3 of pyruvate and glyceraldehyde 3-phosphate to yield 1-deoxy-D-xylulose-5-phosphate (DXP).</text>
</comment>
<dbReference type="EMBL" id="DSUT01000017">
    <property type="protein sequence ID" value="HGK27534.1"/>
    <property type="molecule type" value="Genomic_DNA"/>
</dbReference>
<comment type="cofactor">
    <cofactor evidence="10">
        <name>thiamine diphosphate</name>
        <dbReference type="ChEBI" id="CHEBI:58937"/>
    </cofactor>
    <text evidence="10">Binds 1 thiamine pyrophosphate per subunit.</text>
</comment>
<name>A0A7C4G948_UNCW3</name>
<dbReference type="GO" id="GO:0030976">
    <property type="term" value="F:thiamine pyrophosphate binding"/>
    <property type="evidence" value="ECO:0007669"/>
    <property type="project" value="UniProtKB-UniRule"/>
</dbReference>
<dbReference type="CDD" id="cd02007">
    <property type="entry name" value="TPP_DXS"/>
    <property type="match status" value="1"/>
</dbReference>
<comment type="cofactor">
    <cofactor evidence="10">
        <name>Mg(2+)</name>
        <dbReference type="ChEBI" id="CHEBI:18420"/>
    </cofactor>
    <text evidence="10">Binds 1 Mg(2+) ion per subunit.</text>
</comment>
<dbReference type="SUPFAM" id="SSF52518">
    <property type="entry name" value="Thiamin diphosphate-binding fold (THDP-binding)"/>
    <property type="match status" value="2"/>
</dbReference>
<evidence type="ECO:0000256" key="3">
    <source>
        <dbReference type="ARBA" id="ARBA00011738"/>
    </source>
</evidence>
<protein>
    <recommendedName>
        <fullName evidence="10">1-deoxy-D-xylulose-5-phosphate synthase</fullName>
        <ecNumber evidence="10">2.2.1.7</ecNumber>
    </recommendedName>
    <alternativeName>
        <fullName evidence="10">1-deoxyxylulose-5-phosphate synthase</fullName>
        <shortName evidence="10">DXP synthase</shortName>
        <shortName evidence="10">DXPS</shortName>
    </alternativeName>
</protein>
<feature type="binding site" evidence="10">
    <location>
        <position position="286"/>
    </location>
    <ligand>
        <name>thiamine diphosphate</name>
        <dbReference type="ChEBI" id="CHEBI:58937"/>
    </ligand>
</feature>
<dbReference type="InterPro" id="IPR009014">
    <property type="entry name" value="Transketo_C/PFOR_II"/>
</dbReference>
<keyword evidence="6 10" id="KW-0460">Magnesium</keyword>
<evidence type="ECO:0000256" key="5">
    <source>
        <dbReference type="ARBA" id="ARBA00022723"/>
    </source>
</evidence>
<keyword evidence="4 10" id="KW-0808">Transferase</keyword>
<gene>
    <name evidence="10 12" type="primary">dxs</name>
    <name evidence="12" type="ORF">ENS41_01070</name>
</gene>
<dbReference type="UniPathway" id="UPA00064">
    <property type="reaction ID" value="UER00091"/>
</dbReference>
<dbReference type="InterPro" id="IPR005475">
    <property type="entry name" value="Transketolase-like_Pyr-bd"/>
</dbReference>
<dbReference type="Pfam" id="PF02779">
    <property type="entry name" value="Transket_pyr"/>
    <property type="match status" value="1"/>
</dbReference>
<dbReference type="EC" id="2.2.1.7" evidence="10"/>
<comment type="catalytic activity">
    <reaction evidence="10">
        <text>D-glyceraldehyde 3-phosphate + pyruvate + H(+) = 1-deoxy-D-xylulose 5-phosphate + CO2</text>
        <dbReference type="Rhea" id="RHEA:12605"/>
        <dbReference type="ChEBI" id="CHEBI:15361"/>
        <dbReference type="ChEBI" id="CHEBI:15378"/>
        <dbReference type="ChEBI" id="CHEBI:16526"/>
        <dbReference type="ChEBI" id="CHEBI:57792"/>
        <dbReference type="ChEBI" id="CHEBI:59776"/>
        <dbReference type="EC" id="2.2.1.7"/>
    </reaction>
</comment>
<dbReference type="NCBIfam" id="NF003933">
    <property type="entry name" value="PRK05444.2-2"/>
    <property type="match status" value="1"/>
</dbReference>
<comment type="similarity">
    <text evidence="2 10">Belongs to the transketolase family. DXPS subfamily.</text>
</comment>
<sequence length="644" mass="69066">MGVLERVSSPEDLRRLRLPELKELAAEIRSRIVETTARQGGHTAPNLGVVELTLALHYVFDTPRDRVVWDVGHQCYAHKLVTGRATRFETLRLPGGISGFPKRAESEFDVFDTGHSGDSISAALGMAVGDAMQGERRRTVAVIGDGSIASGIAFEGLNHAGALKRDLVVILNDNEMSIGPSMGAMAGYLNRVITGRMYNRLKADAWNLLGHLPRELSRRARGAARKLEEGLKNLVVPSLLFEELGFRYLGPVDGHNLVELISTFRRVRELRGPVLVHVVTKKGKGFAPAEREPERFHGTGPFDPATGAALVAPGMSFTQALGQKLVELAARDRRVVALTAGMCLGTGLVEFRERYPDRFFDVGICEQHAVTFAAGLALAGMRPVVAVYSTFLARAVDQVIQDVCLQGLPVVFAVDRAGVVGEDGPTHHGFCDLSYLTMIPGLTVGAPRDEEVLGRMLEYAVLWAEGPVALRYPRGGSGVSVAANLRADDPAGRYDHGPTVGKAEILREGRNGAIVAVGSCVWPALDAAEELAREGGPDLTVVDVCWVKPLDTDLMARLASSCDRILTVEENVKSGGLGSAVTTAVERLRATGQAGAVVVGQAGLPDMFLPQGKRLELLDEAGLAGPGLKRRLVEFFAGKRQSCG</sequence>